<dbReference type="EMBL" id="LQBM01000004">
    <property type="protein sequence ID" value="KUG57769.1"/>
    <property type="molecule type" value="Genomic_DNA"/>
</dbReference>
<dbReference type="STRING" id="317018.AVL63_04400"/>
<gene>
    <name evidence="1" type="ORF">AVL63_04400</name>
</gene>
<comment type="caution">
    <text evidence="1">The sequence shown here is derived from an EMBL/GenBank/DDBJ whole genome shotgun (WGS) entry which is preliminary data.</text>
</comment>
<evidence type="ECO:0000313" key="1">
    <source>
        <dbReference type="EMBL" id="KUG57769.1"/>
    </source>
</evidence>
<organism evidence="1 2">
    <name type="scientific">Nesterenkonia jeotgali</name>
    <dbReference type="NCBI Taxonomy" id="317018"/>
    <lineage>
        <taxon>Bacteria</taxon>
        <taxon>Bacillati</taxon>
        <taxon>Actinomycetota</taxon>
        <taxon>Actinomycetes</taxon>
        <taxon>Micrococcales</taxon>
        <taxon>Micrococcaceae</taxon>
        <taxon>Nesterenkonia</taxon>
    </lineage>
</organism>
<sequence>MLAYESLEQIQAYTVGGDPQPTTVVSDSDGYVQEFMTDSQHRVVWVEVDGLRKPLVAYEALEAVNPQIKFSVDPGNDDLGIVEFPAFVLSTDQTSITVPIGA</sequence>
<dbReference type="RefSeq" id="WP_058889003.1">
    <property type="nucleotide sequence ID" value="NZ_LQBM01000004.1"/>
</dbReference>
<dbReference type="Proteomes" id="UP000054023">
    <property type="component" value="Unassembled WGS sequence"/>
</dbReference>
<proteinExistence type="predicted"/>
<name>A0A0W8ICU8_9MICC</name>
<evidence type="ECO:0000313" key="2">
    <source>
        <dbReference type="Proteomes" id="UP000054023"/>
    </source>
</evidence>
<accession>A0A0W8ICU8</accession>
<keyword evidence="2" id="KW-1185">Reference proteome</keyword>
<reference evidence="2" key="1">
    <citation type="submission" date="2015-12" db="EMBL/GenBank/DDBJ databases">
        <authorList>
            <person name="Nair G.R."/>
            <person name="Kaur G."/>
            <person name="Mayilraj S."/>
        </authorList>
    </citation>
    <scope>NUCLEOTIDE SEQUENCE [LARGE SCALE GENOMIC DNA]</scope>
    <source>
        <strain evidence="2">CD08_7</strain>
    </source>
</reference>
<protein>
    <submittedName>
        <fullName evidence="1">Uncharacterized protein</fullName>
    </submittedName>
</protein>
<dbReference type="AlphaFoldDB" id="A0A0W8ICU8"/>